<evidence type="ECO:0000256" key="4">
    <source>
        <dbReference type="ARBA" id="ARBA00023136"/>
    </source>
</evidence>
<accession>A0A9P5A5Y3</accession>
<gene>
    <name evidence="9" type="ORF">FBEOM_14019</name>
</gene>
<reference evidence="9" key="1">
    <citation type="journal article" date="2017" name="Mycologia">
        <title>Fusarium algeriense, sp. nov., a novel toxigenic crown rot pathogen of durum wheat from Algeria is nested in the Fusarium burgessii species complex.</title>
        <authorList>
            <person name="Laraba I."/>
            <person name="Keddad A."/>
            <person name="Boureghda H."/>
            <person name="Abdallah N."/>
            <person name="Vaughan M.M."/>
            <person name="Proctor R.H."/>
            <person name="Busman M."/>
            <person name="O'Donnell K."/>
        </authorList>
    </citation>
    <scope>NUCLEOTIDE SEQUENCE</scope>
    <source>
        <strain evidence="9">NRRL 25174</strain>
    </source>
</reference>
<evidence type="ECO:0000256" key="3">
    <source>
        <dbReference type="ARBA" id="ARBA00022989"/>
    </source>
</evidence>
<evidence type="ECO:0000256" key="7">
    <source>
        <dbReference type="SAM" id="Phobius"/>
    </source>
</evidence>
<feature type="transmembrane region" description="Helical" evidence="7">
    <location>
        <begin position="178"/>
        <end position="199"/>
    </location>
</feature>
<dbReference type="GO" id="GO:0016020">
    <property type="term" value="C:membrane"/>
    <property type="evidence" value="ECO:0007669"/>
    <property type="project" value="UniProtKB-SubCell"/>
</dbReference>
<proteinExistence type="inferred from homology"/>
<dbReference type="Proteomes" id="UP000730481">
    <property type="component" value="Unassembled WGS sequence"/>
</dbReference>
<evidence type="ECO:0000256" key="2">
    <source>
        <dbReference type="ARBA" id="ARBA00022692"/>
    </source>
</evidence>
<dbReference type="InterPro" id="IPR049326">
    <property type="entry name" value="Rhodopsin_dom_fungi"/>
</dbReference>
<evidence type="ECO:0000256" key="1">
    <source>
        <dbReference type="ARBA" id="ARBA00004141"/>
    </source>
</evidence>
<comment type="similarity">
    <text evidence="5">Belongs to the SAT4 family.</text>
</comment>
<feature type="region of interest" description="Disordered" evidence="6">
    <location>
        <begin position="266"/>
        <end position="291"/>
    </location>
</feature>
<feature type="transmembrane region" description="Helical" evidence="7">
    <location>
        <begin position="126"/>
        <end position="148"/>
    </location>
</feature>
<dbReference type="OrthoDB" id="5421689at2759"/>
<sequence>MVDRGYHTDANLSNILIIPHAVLSGIATILVGLRLYASRCITKSEWSVDEFVSIAALVDTLMIYARVLAMYYRIFSTSRLLRYSTWVMVSMMTGWGIATVLVSIFACTPVRGYWDTSIPSKCIDSAKFYVGLTIPNIIFDVATVVLPLTSSSRSVVLASLARLILFLLYPTTHNITQTLIFGHAASSIEICLAIIAACLPPCPPLLKRMLGGVITSVKKDTGSAKTDDRKTFNTLITIGHKSTRGGVITPIHRGDGAEGSFERLDDTGSLEGSTDGLYPDGSGGTGKRREKRTQIHVRRQMDVEVNVEEIPMRNL</sequence>
<comment type="subcellular location">
    <subcellularLocation>
        <location evidence="1">Membrane</location>
        <topology evidence="1">Multi-pass membrane protein</topology>
    </subcellularLocation>
</comment>
<evidence type="ECO:0000259" key="8">
    <source>
        <dbReference type="Pfam" id="PF20684"/>
    </source>
</evidence>
<evidence type="ECO:0000313" key="9">
    <source>
        <dbReference type="EMBL" id="KAF4332198.1"/>
    </source>
</evidence>
<dbReference type="PANTHER" id="PTHR33048:SF47">
    <property type="entry name" value="INTEGRAL MEMBRANE PROTEIN-RELATED"/>
    <property type="match status" value="1"/>
</dbReference>
<keyword evidence="2 7" id="KW-0812">Transmembrane</keyword>
<feature type="transmembrane region" description="Helical" evidence="7">
    <location>
        <begin position="83"/>
        <end position="106"/>
    </location>
</feature>
<dbReference type="AlphaFoldDB" id="A0A9P5A5Y3"/>
<feature type="transmembrane region" description="Helical" evidence="7">
    <location>
        <begin position="12"/>
        <end position="31"/>
    </location>
</feature>
<dbReference type="PANTHER" id="PTHR33048">
    <property type="entry name" value="PTH11-LIKE INTEGRAL MEMBRANE PROTEIN (AFU_ORTHOLOGUE AFUA_5G11245)"/>
    <property type="match status" value="1"/>
</dbReference>
<keyword evidence="3 7" id="KW-1133">Transmembrane helix</keyword>
<reference evidence="9" key="2">
    <citation type="submission" date="2020-02" db="EMBL/GenBank/DDBJ databases">
        <title>Identification and distribution of gene clusters putatively required for synthesis of sphingolipid metabolism inhibitors in phylogenetically diverse species of the filamentous fungus Fusarium.</title>
        <authorList>
            <person name="Kim H.-S."/>
            <person name="Busman M."/>
            <person name="Brown D.W."/>
            <person name="Divon H."/>
            <person name="Uhlig S."/>
            <person name="Proctor R.H."/>
        </authorList>
    </citation>
    <scope>NUCLEOTIDE SEQUENCE</scope>
    <source>
        <strain evidence="9">NRRL 25174</strain>
    </source>
</reference>
<keyword evidence="10" id="KW-1185">Reference proteome</keyword>
<dbReference type="InterPro" id="IPR052337">
    <property type="entry name" value="SAT4-like"/>
</dbReference>
<evidence type="ECO:0000313" key="10">
    <source>
        <dbReference type="Proteomes" id="UP000730481"/>
    </source>
</evidence>
<feature type="transmembrane region" description="Helical" evidence="7">
    <location>
        <begin position="155"/>
        <end position="172"/>
    </location>
</feature>
<evidence type="ECO:0000256" key="5">
    <source>
        <dbReference type="ARBA" id="ARBA00038359"/>
    </source>
</evidence>
<organism evidence="9 10">
    <name type="scientific">Fusarium beomiforme</name>
    <dbReference type="NCBI Taxonomy" id="44412"/>
    <lineage>
        <taxon>Eukaryota</taxon>
        <taxon>Fungi</taxon>
        <taxon>Dikarya</taxon>
        <taxon>Ascomycota</taxon>
        <taxon>Pezizomycotina</taxon>
        <taxon>Sordariomycetes</taxon>
        <taxon>Hypocreomycetidae</taxon>
        <taxon>Hypocreales</taxon>
        <taxon>Nectriaceae</taxon>
        <taxon>Fusarium</taxon>
        <taxon>Fusarium burgessii species complex</taxon>
    </lineage>
</organism>
<keyword evidence="4 7" id="KW-0472">Membrane</keyword>
<dbReference type="EMBL" id="PVQB02001138">
    <property type="protein sequence ID" value="KAF4332198.1"/>
    <property type="molecule type" value="Genomic_DNA"/>
</dbReference>
<evidence type="ECO:0000256" key="6">
    <source>
        <dbReference type="SAM" id="MobiDB-lite"/>
    </source>
</evidence>
<feature type="transmembrane region" description="Helical" evidence="7">
    <location>
        <begin position="51"/>
        <end position="71"/>
    </location>
</feature>
<name>A0A9P5A5Y3_9HYPO</name>
<dbReference type="Pfam" id="PF20684">
    <property type="entry name" value="Fung_rhodopsin"/>
    <property type="match status" value="1"/>
</dbReference>
<feature type="domain" description="Rhodopsin" evidence="8">
    <location>
        <begin position="67"/>
        <end position="149"/>
    </location>
</feature>
<comment type="caution">
    <text evidence="9">The sequence shown here is derived from an EMBL/GenBank/DDBJ whole genome shotgun (WGS) entry which is preliminary data.</text>
</comment>
<protein>
    <submittedName>
        <fullName evidence="9">Integral membrane protein</fullName>
    </submittedName>
</protein>